<dbReference type="InterPro" id="IPR050203">
    <property type="entry name" value="Trp-tRNA_synthetase"/>
</dbReference>
<dbReference type="FunFam" id="1.10.240.10:FF:000005">
    <property type="entry name" value="Tryptophan--tRNA ligase"/>
    <property type="match status" value="1"/>
</dbReference>
<evidence type="ECO:0000313" key="10">
    <source>
        <dbReference type="EMBL" id="NYV27585.1"/>
    </source>
</evidence>
<feature type="binding site" evidence="8">
    <location>
        <position position="183"/>
    </location>
    <ligand>
        <name>ATP</name>
        <dbReference type="ChEBI" id="CHEBI:30616"/>
    </ligand>
</feature>
<comment type="subunit">
    <text evidence="8">Homodimer.</text>
</comment>
<evidence type="ECO:0000256" key="3">
    <source>
        <dbReference type="ARBA" id="ARBA00022741"/>
    </source>
</evidence>
<accession>A0A7Z0PG20</accession>
<dbReference type="EMBL" id="JABMKT010000006">
    <property type="protein sequence ID" value="NYV27585.1"/>
    <property type="molecule type" value="Genomic_DNA"/>
</dbReference>
<dbReference type="GO" id="GO:0004830">
    <property type="term" value="F:tryptophan-tRNA ligase activity"/>
    <property type="evidence" value="ECO:0007669"/>
    <property type="project" value="UniProtKB-UniRule"/>
</dbReference>
<dbReference type="PROSITE" id="PS00178">
    <property type="entry name" value="AA_TRNA_LIGASE_I"/>
    <property type="match status" value="1"/>
</dbReference>
<dbReference type="InterPro" id="IPR014729">
    <property type="entry name" value="Rossmann-like_a/b/a_fold"/>
</dbReference>
<feature type="binding site" evidence="8">
    <location>
        <begin position="190"/>
        <end position="194"/>
    </location>
    <ligand>
        <name>ATP</name>
        <dbReference type="ChEBI" id="CHEBI:30616"/>
    </ligand>
</feature>
<comment type="caution">
    <text evidence="10">The sequence shown here is derived from an EMBL/GenBank/DDBJ whole genome shotgun (WGS) entry which is preliminary data.</text>
</comment>
<keyword evidence="3 8" id="KW-0547">Nucleotide-binding</keyword>
<feature type="short sequence motif" description="'KMSKS' region" evidence="8">
    <location>
        <begin position="190"/>
        <end position="194"/>
    </location>
</feature>
<comment type="subcellular location">
    <subcellularLocation>
        <location evidence="8">Cytoplasm</location>
    </subcellularLocation>
</comment>
<feature type="short sequence motif" description="'HIGH' region" evidence="8">
    <location>
        <begin position="9"/>
        <end position="17"/>
    </location>
</feature>
<dbReference type="GO" id="GO:0005524">
    <property type="term" value="F:ATP binding"/>
    <property type="evidence" value="ECO:0007669"/>
    <property type="project" value="UniProtKB-UniRule"/>
</dbReference>
<dbReference type="OrthoDB" id="9801042at2"/>
<evidence type="ECO:0000256" key="1">
    <source>
        <dbReference type="ARBA" id="ARBA00005594"/>
    </source>
</evidence>
<dbReference type="PANTHER" id="PTHR43766:SF1">
    <property type="entry name" value="TRYPTOPHAN--TRNA LIGASE, MITOCHONDRIAL"/>
    <property type="match status" value="1"/>
</dbReference>
<dbReference type="PRINTS" id="PR01039">
    <property type="entry name" value="TRNASYNTHTRP"/>
</dbReference>
<evidence type="ECO:0000256" key="7">
    <source>
        <dbReference type="ARBA" id="ARBA00049929"/>
    </source>
</evidence>
<evidence type="ECO:0000256" key="6">
    <source>
        <dbReference type="ARBA" id="ARBA00023146"/>
    </source>
</evidence>
<keyword evidence="2 8" id="KW-0436">Ligase</keyword>
<dbReference type="EC" id="6.1.1.2" evidence="8"/>
<evidence type="ECO:0000256" key="9">
    <source>
        <dbReference type="RuleBase" id="RU363036"/>
    </source>
</evidence>
<feature type="binding site" evidence="8">
    <location>
        <position position="131"/>
    </location>
    <ligand>
        <name>L-tryptophan</name>
        <dbReference type="ChEBI" id="CHEBI:57912"/>
    </ligand>
</feature>
<evidence type="ECO:0000313" key="11">
    <source>
        <dbReference type="Proteomes" id="UP000526184"/>
    </source>
</evidence>
<feature type="binding site" evidence="8">
    <location>
        <begin position="143"/>
        <end position="145"/>
    </location>
    <ligand>
        <name>ATP</name>
        <dbReference type="ChEBI" id="CHEBI:30616"/>
    </ligand>
</feature>
<keyword evidence="8" id="KW-0963">Cytoplasm</keyword>
<dbReference type="Gene3D" id="3.40.50.620">
    <property type="entry name" value="HUPs"/>
    <property type="match status" value="1"/>
</dbReference>
<evidence type="ECO:0000256" key="8">
    <source>
        <dbReference type="HAMAP-Rule" id="MF_00140"/>
    </source>
</evidence>
<dbReference type="HAMAP" id="MF_00140_B">
    <property type="entry name" value="Trp_tRNA_synth_B"/>
    <property type="match status" value="1"/>
</dbReference>
<organism evidence="10 11">
    <name type="scientific">Streptobacillus felis</name>
    <dbReference type="NCBI Taxonomy" id="1384509"/>
    <lineage>
        <taxon>Bacteria</taxon>
        <taxon>Fusobacteriati</taxon>
        <taxon>Fusobacteriota</taxon>
        <taxon>Fusobacteriia</taxon>
        <taxon>Fusobacteriales</taxon>
        <taxon>Leptotrichiaceae</taxon>
        <taxon>Streptobacillus</taxon>
    </lineage>
</organism>
<feature type="binding site" evidence="8">
    <location>
        <begin position="8"/>
        <end position="10"/>
    </location>
    <ligand>
        <name>ATP</name>
        <dbReference type="ChEBI" id="CHEBI:30616"/>
    </ligand>
</feature>
<comment type="function">
    <text evidence="8">Catalyzes the attachment of tryptophan to tRNA(Trp).</text>
</comment>
<dbReference type="InterPro" id="IPR002306">
    <property type="entry name" value="Trp-tRNA-ligase"/>
</dbReference>
<feature type="binding site" evidence="8">
    <location>
        <begin position="16"/>
        <end position="17"/>
    </location>
    <ligand>
        <name>ATP</name>
        <dbReference type="ChEBI" id="CHEBI:30616"/>
    </ligand>
</feature>
<reference evidence="10 11" key="1">
    <citation type="submission" date="2020-05" db="EMBL/GenBank/DDBJ databases">
        <title>Streptobacillus felis strain LHL191014123.</title>
        <authorList>
            <person name="Fawzy A."/>
            <person name="Rau J."/>
            <person name="Risse K."/>
            <person name="Schauerte N."/>
            <person name="Geiger C."/>
            <person name="Blom J."/>
            <person name="Imirzalioglu C."/>
            <person name="Falgenhauer J."/>
            <person name="Bach A."/>
            <person name="Herden C."/>
            <person name="Eisenberg T."/>
        </authorList>
    </citation>
    <scope>NUCLEOTIDE SEQUENCE [LARGE SCALE GENOMIC DNA]</scope>
    <source>
        <strain evidence="10 11">LHL191014123</strain>
    </source>
</reference>
<evidence type="ECO:0000256" key="5">
    <source>
        <dbReference type="ARBA" id="ARBA00022917"/>
    </source>
</evidence>
<dbReference type="GO" id="GO:0006436">
    <property type="term" value="P:tryptophanyl-tRNA aminoacylation"/>
    <property type="evidence" value="ECO:0007669"/>
    <property type="project" value="UniProtKB-UniRule"/>
</dbReference>
<keyword evidence="5 8" id="KW-0648">Protein biosynthesis</keyword>
<dbReference type="InterPro" id="IPR024109">
    <property type="entry name" value="Trp-tRNA-ligase_bac-type"/>
</dbReference>
<evidence type="ECO:0000256" key="2">
    <source>
        <dbReference type="ARBA" id="ARBA00022598"/>
    </source>
</evidence>
<evidence type="ECO:0000256" key="4">
    <source>
        <dbReference type="ARBA" id="ARBA00022840"/>
    </source>
</evidence>
<proteinExistence type="inferred from homology"/>
<sequence length="324" mass="36718">MRSLSGIQPSGVLHLGNYFGALKQFVDLQDKYEGIYFVADYHSLTSQINPETLRTQSINVVMDYIAAGLDPKKSTIFLQSSVPLHTELMWILSNLTPMALLERGHAYKDKIAKGIKANVGLFNYPVLMAADILLYEPDFVPVGKDQKQHIEFTRDFAVKFNELYNKEVFKLPEPLILDSVATVVGTDGEKMSKSYGNIINMYAPEKVLKKQVMSIVTDSAALEESKNPDNNITKLYSLFADENEIKAMKEKFMAGNYGYGHAKKELLERILDYFKEQRERRTKLENNLDYVKEVLRQGRTRANEIATAKMIEVRKAVGLVSDGI</sequence>
<dbReference type="InterPro" id="IPR001412">
    <property type="entry name" value="aa-tRNA-synth_I_CS"/>
</dbReference>
<dbReference type="GO" id="GO:0005829">
    <property type="term" value="C:cytosol"/>
    <property type="evidence" value="ECO:0007669"/>
    <property type="project" value="TreeGrafter"/>
</dbReference>
<dbReference type="NCBIfam" id="TIGR00233">
    <property type="entry name" value="trpS"/>
    <property type="match status" value="1"/>
</dbReference>
<keyword evidence="6 8" id="KW-0030">Aminoacyl-tRNA synthetase</keyword>
<keyword evidence="4 8" id="KW-0067">ATP-binding</keyword>
<protein>
    <recommendedName>
        <fullName evidence="8">Tryptophan--tRNA ligase</fullName>
        <ecNumber evidence="8">6.1.1.2</ecNumber>
    </recommendedName>
    <alternativeName>
        <fullName evidence="8">Tryptophanyl-tRNA synthetase</fullName>
        <shortName evidence="8">TrpRS</shortName>
    </alternativeName>
</protein>
<comment type="similarity">
    <text evidence="1 8 9">Belongs to the class-I aminoacyl-tRNA synthetase family.</text>
</comment>
<dbReference type="PANTHER" id="PTHR43766">
    <property type="entry name" value="TRYPTOPHAN--TRNA LIGASE, MITOCHONDRIAL"/>
    <property type="match status" value="1"/>
</dbReference>
<gene>
    <name evidence="8 10" type="primary">trpS</name>
    <name evidence="10" type="ORF">HP397_01915</name>
</gene>
<dbReference type="RefSeq" id="WP_067322278.1">
    <property type="nucleotide sequence ID" value="NZ_CBCRWS010000004.1"/>
</dbReference>
<keyword evidence="11" id="KW-1185">Reference proteome</keyword>
<dbReference type="CDD" id="cd00806">
    <property type="entry name" value="TrpRS_core"/>
    <property type="match status" value="1"/>
</dbReference>
<comment type="catalytic activity">
    <reaction evidence="7 8">
        <text>tRNA(Trp) + L-tryptophan + ATP = L-tryptophyl-tRNA(Trp) + AMP + diphosphate + H(+)</text>
        <dbReference type="Rhea" id="RHEA:24080"/>
        <dbReference type="Rhea" id="RHEA-COMP:9671"/>
        <dbReference type="Rhea" id="RHEA-COMP:9705"/>
        <dbReference type="ChEBI" id="CHEBI:15378"/>
        <dbReference type="ChEBI" id="CHEBI:30616"/>
        <dbReference type="ChEBI" id="CHEBI:33019"/>
        <dbReference type="ChEBI" id="CHEBI:57912"/>
        <dbReference type="ChEBI" id="CHEBI:78442"/>
        <dbReference type="ChEBI" id="CHEBI:78535"/>
        <dbReference type="ChEBI" id="CHEBI:456215"/>
        <dbReference type="EC" id="6.1.1.2"/>
    </reaction>
</comment>
<dbReference type="AlphaFoldDB" id="A0A7Z0PG20"/>
<dbReference type="SUPFAM" id="SSF52374">
    <property type="entry name" value="Nucleotidylyl transferase"/>
    <property type="match status" value="1"/>
</dbReference>
<dbReference type="Proteomes" id="UP000526184">
    <property type="component" value="Unassembled WGS sequence"/>
</dbReference>
<dbReference type="InterPro" id="IPR002305">
    <property type="entry name" value="aa-tRNA-synth_Ic"/>
</dbReference>
<name>A0A7Z0PG20_9FUSO</name>
<dbReference type="Pfam" id="PF00579">
    <property type="entry name" value="tRNA-synt_1b"/>
    <property type="match status" value="1"/>
</dbReference>
<dbReference type="Gene3D" id="1.10.240.10">
    <property type="entry name" value="Tyrosyl-Transfer RNA Synthetase"/>
    <property type="match status" value="1"/>
</dbReference>